<dbReference type="SMART" id="SM01031">
    <property type="entry name" value="BHD_2"/>
    <property type="match status" value="1"/>
</dbReference>
<feature type="compositionally biased region" description="Low complexity" evidence="6">
    <location>
        <begin position="431"/>
        <end position="443"/>
    </location>
</feature>
<keyword evidence="5" id="KW-0539">Nucleus</keyword>
<evidence type="ECO:0000256" key="3">
    <source>
        <dbReference type="ARBA" id="ARBA00022763"/>
    </source>
</evidence>
<keyword evidence="3" id="KW-0227">DNA damage</keyword>
<dbReference type="GO" id="GO:0005737">
    <property type="term" value="C:cytoplasm"/>
    <property type="evidence" value="ECO:0007669"/>
    <property type="project" value="TreeGrafter"/>
</dbReference>
<feature type="compositionally biased region" description="Basic and acidic residues" evidence="6">
    <location>
        <begin position="561"/>
        <end position="585"/>
    </location>
</feature>
<evidence type="ECO:0000259" key="8">
    <source>
        <dbReference type="SMART" id="SM01032"/>
    </source>
</evidence>
<feature type="region of interest" description="Disordered" evidence="6">
    <location>
        <begin position="212"/>
        <end position="233"/>
    </location>
</feature>
<dbReference type="Gene3D" id="3.90.260.10">
    <property type="entry name" value="Transglutaminase-like"/>
    <property type="match status" value="3"/>
</dbReference>
<gene>
    <name evidence="9" type="ORF">LSH36_572g00057</name>
</gene>
<feature type="region of interest" description="Disordered" evidence="6">
    <location>
        <begin position="1"/>
        <end position="60"/>
    </location>
</feature>
<feature type="compositionally biased region" description="Basic and acidic residues" evidence="6">
    <location>
        <begin position="124"/>
        <end position="137"/>
    </location>
</feature>
<comment type="caution">
    <text evidence="9">The sequence shown here is derived from an EMBL/GenBank/DDBJ whole genome shotgun (WGS) entry which is preliminary data.</text>
</comment>
<sequence>MARKKRIEKEKTQNTAKNICLKKSKQKRGNEKSDATTTTKKSEKQYRKNQNKNSKAKKQLIVPQFTDCRQDNNGMVKDGAESKHLIESVYSKTLSTDITMAADAVIKGKPKQQKKTKCRNIGAKKSERGENDQDKVIARKRNYGKNCKTNAKRKKNNTGRENNEEGEDEPPIKVVKQRISNCHNELSQMSGLLVEIGESKYWEKTPAVISGDQSVKSEETDQVEDDSESVSEWEDVEGSVTRSSCGDHCTKTKLAPEKSVFHRDELYLFRGRCGFDINDWFRLQLNKFRRQTQINVHKVHLLCLLSVGISLNETCNDLLLQARALSLVPGTIVKDYETSEWNVNNLSQLIMWFGGEFSINEELKEDVTKLIFVITCRALGLQVRLIHSLHPVTFKAADLKLKTERKLSKTSETSSRSNDNSDSKASKESKTSLSSKLSSLIKKSSPKRHKANTSKRRRSQDQKSTSDDRKMSRLERKSRALPQRRCSSSVCYMEQTSEESDKDFVDLSTEQLDGHNDRKFSSSGEIDTDVVSQSSDDDFEQDDMKFRSPSSLTKKRPRSRSRSDTKKMLPDDADNSSRSDKSGLVKDLTKRYASDYLPQMRKLRIDPDWWQDTLKCYGPKTAADRDKDKAEETQLEAKLMTQPFPKSINEFKNHPLENWLKEGKVVKIGEEPYKMVKSRKRPSIHDMGPNRKELLTAIYGLWQTEEYVPPPAVDGIVPKNEYGNVEVFKPSMLPFGTVHLKLAGLNKIAKKLDIDCAPAMVGWEQHGSFPHPLMDGFVVCEEHKDILIAAWQEEEMIRLQKEAEKKQQRVESNWKRLTKGLLLREKMKIKFNLKEPELKDSNNVEQGEEDTTKAVDVSLSWPRNRQNEQSLETKKEASVAFPFEVEQM</sequence>
<accession>A0AAD9MWU2</accession>
<organism evidence="9 10">
    <name type="scientific">Paralvinella palmiformis</name>
    <dbReference type="NCBI Taxonomy" id="53620"/>
    <lineage>
        <taxon>Eukaryota</taxon>
        <taxon>Metazoa</taxon>
        <taxon>Spiralia</taxon>
        <taxon>Lophotrochozoa</taxon>
        <taxon>Annelida</taxon>
        <taxon>Polychaeta</taxon>
        <taxon>Sedentaria</taxon>
        <taxon>Canalipalpata</taxon>
        <taxon>Terebellida</taxon>
        <taxon>Terebelliformia</taxon>
        <taxon>Alvinellidae</taxon>
        <taxon>Paralvinella</taxon>
    </lineage>
</organism>
<dbReference type="GO" id="GO:0071942">
    <property type="term" value="C:XPC complex"/>
    <property type="evidence" value="ECO:0007669"/>
    <property type="project" value="TreeGrafter"/>
</dbReference>
<evidence type="ECO:0000256" key="6">
    <source>
        <dbReference type="SAM" id="MobiDB-lite"/>
    </source>
</evidence>
<dbReference type="SMART" id="SM01032">
    <property type="entry name" value="BHD_3"/>
    <property type="match status" value="1"/>
</dbReference>
<dbReference type="Pfam" id="PF10404">
    <property type="entry name" value="BHD_2"/>
    <property type="match status" value="1"/>
</dbReference>
<feature type="compositionally biased region" description="Basic residues" evidence="6">
    <location>
        <begin position="47"/>
        <end position="58"/>
    </location>
</feature>
<feature type="compositionally biased region" description="Basic residues" evidence="6">
    <location>
        <begin position="108"/>
        <end position="118"/>
    </location>
</feature>
<evidence type="ECO:0000256" key="5">
    <source>
        <dbReference type="ARBA" id="ARBA00023242"/>
    </source>
</evidence>
<dbReference type="PANTHER" id="PTHR12135">
    <property type="entry name" value="DNA REPAIR PROTEIN XP-C / RAD4"/>
    <property type="match status" value="1"/>
</dbReference>
<dbReference type="InterPro" id="IPR004583">
    <property type="entry name" value="DNA_repair_Rad4"/>
</dbReference>
<evidence type="ECO:0000313" key="10">
    <source>
        <dbReference type="Proteomes" id="UP001208570"/>
    </source>
</evidence>
<evidence type="ECO:0000256" key="2">
    <source>
        <dbReference type="ARBA" id="ARBA00009525"/>
    </source>
</evidence>
<dbReference type="SUPFAM" id="SSF54001">
    <property type="entry name" value="Cysteine proteinases"/>
    <property type="match status" value="2"/>
</dbReference>
<reference evidence="9" key="1">
    <citation type="journal article" date="2023" name="Mol. Biol. Evol.">
        <title>Third-Generation Sequencing Reveals the Adaptive Role of the Epigenome in Three Deep-Sea Polychaetes.</title>
        <authorList>
            <person name="Perez M."/>
            <person name="Aroh O."/>
            <person name="Sun Y."/>
            <person name="Lan Y."/>
            <person name="Juniper S.K."/>
            <person name="Young C.R."/>
            <person name="Angers B."/>
            <person name="Qian P.Y."/>
        </authorList>
    </citation>
    <scope>NUCLEOTIDE SEQUENCE</scope>
    <source>
        <strain evidence="9">P08H-3</strain>
    </source>
</reference>
<feature type="region of interest" description="Disordered" evidence="6">
    <location>
        <begin position="405"/>
        <end position="585"/>
    </location>
</feature>
<proteinExistence type="inferred from homology"/>
<dbReference type="InterPro" id="IPR018327">
    <property type="entry name" value="BHD_2"/>
</dbReference>
<dbReference type="PANTHER" id="PTHR12135:SF0">
    <property type="entry name" value="DNA REPAIR PROTEIN COMPLEMENTING XP-C CELLS"/>
    <property type="match status" value="1"/>
</dbReference>
<comment type="similarity">
    <text evidence="2">Belongs to the XPC family.</text>
</comment>
<name>A0AAD9MWU2_9ANNE</name>
<feature type="domain" description="Rad4 beta-hairpin" evidence="8">
    <location>
        <begin position="717"/>
        <end position="791"/>
    </location>
</feature>
<evidence type="ECO:0000256" key="1">
    <source>
        <dbReference type="ARBA" id="ARBA00004123"/>
    </source>
</evidence>
<dbReference type="InterPro" id="IPR038765">
    <property type="entry name" value="Papain-like_cys_pep_sf"/>
</dbReference>
<feature type="compositionally biased region" description="Basic and acidic residues" evidence="6">
    <location>
        <begin position="419"/>
        <end position="430"/>
    </location>
</feature>
<feature type="compositionally biased region" description="Basic and acidic residues" evidence="6">
    <location>
        <begin position="459"/>
        <end position="478"/>
    </location>
</feature>
<dbReference type="FunFam" id="3.30.70.2460:FF:000001">
    <property type="entry name" value="DNA repair protein Rad4 family"/>
    <property type="match status" value="1"/>
</dbReference>
<protein>
    <submittedName>
        <fullName evidence="9">Uncharacterized protein</fullName>
    </submittedName>
</protein>
<dbReference type="GO" id="GO:0006289">
    <property type="term" value="P:nucleotide-excision repair"/>
    <property type="evidence" value="ECO:0007669"/>
    <property type="project" value="InterPro"/>
</dbReference>
<dbReference type="InterPro" id="IPR042488">
    <property type="entry name" value="Rad4_BHD3_sf"/>
</dbReference>
<feature type="compositionally biased region" description="Acidic residues" evidence="6">
    <location>
        <begin position="220"/>
        <end position="233"/>
    </location>
</feature>
<dbReference type="Proteomes" id="UP001208570">
    <property type="component" value="Unassembled WGS sequence"/>
</dbReference>
<dbReference type="GO" id="GO:0003697">
    <property type="term" value="F:single-stranded DNA binding"/>
    <property type="evidence" value="ECO:0007669"/>
    <property type="project" value="TreeGrafter"/>
</dbReference>
<evidence type="ECO:0000256" key="4">
    <source>
        <dbReference type="ARBA" id="ARBA00023204"/>
    </source>
</evidence>
<evidence type="ECO:0000259" key="7">
    <source>
        <dbReference type="SMART" id="SM01031"/>
    </source>
</evidence>
<dbReference type="Gene3D" id="3.30.70.2460">
    <property type="entry name" value="Rad4, beta-hairpin domain BHD3"/>
    <property type="match status" value="1"/>
</dbReference>
<dbReference type="GO" id="GO:0003684">
    <property type="term" value="F:damaged DNA binding"/>
    <property type="evidence" value="ECO:0007669"/>
    <property type="project" value="InterPro"/>
</dbReference>
<dbReference type="GO" id="GO:0000111">
    <property type="term" value="C:nucleotide-excision repair factor 2 complex"/>
    <property type="evidence" value="ECO:0007669"/>
    <property type="project" value="TreeGrafter"/>
</dbReference>
<dbReference type="InterPro" id="IPR036985">
    <property type="entry name" value="Transglutaminase-like_sf"/>
</dbReference>
<evidence type="ECO:0000313" key="9">
    <source>
        <dbReference type="EMBL" id="KAK2147053.1"/>
    </source>
</evidence>
<dbReference type="InterPro" id="IPR018328">
    <property type="entry name" value="Rad4_beta-hairpin_dom3"/>
</dbReference>
<comment type="subcellular location">
    <subcellularLocation>
        <location evidence="1">Nucleus</location>
    </subcellularLocation>
</comment>
<dbReference type="EMBL" id="JAODUP010000572">
    <property type="protein sequence ID" value="KAK2147053.1"/>
    <property type="molecule type" value="Genomic_DNA"/>
</dbReference>
<feature type="region of interest" description="Disordered" evidence="6">
    <location>
        <begin position="840"/>
        <end position="874"/>
    </location>
</feature>
<feature type="domain" description="Rad4 beta-hairpin" evidence="7">
    <location>
        <begin position="657"/>
        <end position="710"/>
    </location>
</feature>
<feature type="compositionally biased region" description="Basic and acidic residues" evidence="6">
    <location>
        <begin position="28"/>
        <end position="46"/>
    </location>
</feature>
<feature type="compositionally biased region" description="Basic residues" evidence="6">
    <location>
        <begin position="444"/>
        <end position="458"/>
    </location>
</feature>
<dbReference type="GO" id="GO:0006298">
    <property type="term" value="P:mismatch repair"/>
    <property type="evidence" value="ECO:0007669"/>
    <property type="project" value="TreeGrafter"/>
</dbReference>
<dbReference type="Pfam" id="PF10405">
    <property type="entry name" value="BHD_3"/>
    <property type="match status" value="1"/>
</dbReference>
<feature type="region of interest" description="Disordered" evidence="6">
    <location>
        <begin position="108"/>
        <end position="171"/>
    </location>
</feature>
<keyword evidence="10" id="KW-1185">Reference proteome</keyword>
<keyword evidence="4" id="KW-0234">DNA repair</keyword>
<feature type="compositionally biased region" description="Polar residues" evidence="6">
    <location>
        <begin position="861"/>
        <end position="870"/>
    </location>
</feature>
<dbReference type="AlphaFoldDB" id="A0AAD9MWU2"/>